<dbReference type="InterPro" id="IPR013806">
    <property type="entry name" value="Kringle-like"/>
</dbReference>
<comment type="similarity">
    <text evidence="2">Belongs to the seminal plasma protein family.</text>
</comment>
<feature type="signal peptide" evidence="7">
    <location>
        <begin position="1"/>
        <end position="19"/>
    </location>
</feature>
<sequence>MRNLAGWVPLAVCLYGLRAELISHFHLPDQDIPSIPCIFPFTYGNAVHYSCISMHSDFDWCSLDSKFQGRWRYCTGMDPPQCVFPFLYGKKFVYGCTKEGYILNRSWCSLTKNYNKDGKWKRCSPKE</sequence>
<dbReference type="GeneID" id="103581180"/>
<dbReference type="RefSeq" id="XP_008561292.1">
    <property type="nucleotide sequence ID" value="XM_008563070.1"/>
</dbReference>
<comment type="caution">
    <text evidence="6">Lacks conserved residue(s) required for the propagation of feature annotation.</text>
</comment>
<evidence type="ECO:0000256" key="7">
    <source>
        <dbReference type="SAM" id="SignalP"/>
    </source>
</evidence>
<keyword evidence="3" id="KW-0964">Secreted</keyword>
<evidence type="ECO:0000256" key="5">
    <source>
        <dbReference type="ARBA" id="ARBA00023157"/>
    </source>
</evidence>
<dbReference type="CDD" id="cd00062">
    <property type="entry name" value="FN2"/>
    <property type="match status" value="1"/>
</dbReference>
<keyword evidence="5 6" id="KW-1015">Disulfide bond</keyword>
<dbReference type="InterPro" id="IPR000562">
    <property type="entry name" value="FN_type2_dom"/>
</dbReference>
<evidence type="ECO:0000259" key="8">
    <source>
        <dbReference type="PROSITE" id="PS51092"/>
    </source>
</evidence>
<dbReference type="PANTHER" id="PTHR22918:SF5">
    <property type="entry name" value="BINDER OF SPERM PROTEIN HOMOLOG 2"/>
    <property type="match status" value="1"/>
</dbReference>
<evidence type="ECO:0000256" key="1">
    <source>
        <dbReference type="ARBA" id="ARBA00004613"/>
    </source>
</evidence>
<keyword evidence="4" id="KW-0677">Repeat</keyword>
<dbReference type="Gene3D" id="2.10.10.10">
    <property type="entry name" value="Fibronectin, type II, collagen-binding"/>
    <property type="match status" value="2"/>
</dbReference>
<evidence type="ECO:0000313" key="10">
    <source>
        <dbReference type="RefSeq" id="XP_008561292.1"/>
    </source>
</evidence>
<evidence type="ECO:0000256" key="3">
    <source>
        <dbReference type="ARBA" id="ARBA00022525"/>
    </source>
</evidence>
<evidence type="ECO:0000256" key="4">
    <source>
        <dbReference type="ARBA" id="ARBA00022737"/>
    </source>
</evidence>
<dbReference type="PANTHER" id="PTHR22918">
    <property type="entry name" value="SEMINAL PLASMA PROTEIN"/>
    <property type="match status" value="1"/>
</dbReference>
<dbReference type="Pfam" id="PF00040">
    <property type="entry name" value="fn2"/>
    <property type="match status" value="2"/>
</dbReference>
<gene>
    <name evidence="10" type="primary">LOC103581180</name>
</gene>
<feature type="disulfide bond" evidence="6">
    <location>
        <begin position="82"/>
        <end position="108"/>
    </location>
</feature>
<keyword evidence="7" id="KW-0732">Signal</keyword>
<protein>
    <submittedName>
        <fullName evidence="10">Seminal plasma protein BSP-30 kDa-like</fullName>
    </submittedName>
</protein>
<feature type="disulfide bond" evidence="6">
    <location>
        <begin position="96"/>
        <end position="123"/>
    </location>
</feature>
<keyword evidence="9" id="KW-1185">Reference proteome</keyword>
<comment type="subcellular location">
    <subcellularLocation>
        <location evidence="1">Secreted</location>
    </subcellularLocation>
</comment>
<accession>A0ABM0PYV1</accession>
<dbReference type="Proteomes" id="UP000694923">
    <property type="component" value="Unplaced"/>
</dbReference>
<dbReference type="SMART" id="SM00059">
    <property type="entry name" value="FN2"/>
    <property type="match status" value="2"/>
</dbReference>
<name>A0ABM0PYV1_GALVR</name>
<proteinExistence type="inferred from homology"/>
<dbReference type="InterPro" id="IPR051666">
    <property type="entry name" value="SP_Capacitation_Regulator"/>
</dbReference>
<feature type="chain" id="PRO_5045901115" evidence="7">
    <location>
        <begin position="20"/>
        <end position="127"/>
    </location>
</feature>
<evidence type="ECO:0000256" key="2">
    <source>
        <dbReference type="ARBA" id="ARBA00010011"/>
    </source>
</evidence>
<dbReference type="PROSITE" id="PS51092">
    <property type="entry name" value="FN2_2"/>
    <property type="match status" value="2"/>
</dbReference>
<feature type="domain" description="Fibronectin type-II" evidence="8">
    <location>
        <begin position="77"/>
        <end position="125"/>
    </location>
</feature>
<feature type="domain" description="Fibronectin type-II" evidence="8">
    <location>
        <begin position="32"/>
        <end position="76"/>
    </location>
</feature>
<dbReference type="SUPFAM" id="SSF57440">
    <property type="entry name" value="Kringle-like"/>
    <property type="match status" value="2"/>
</dbReference>
<reference evidence="10" key="1">
    <citation type="submission" date="2025-08" db="UniProtKB">
        <authorList>
            <consortium name="RefSeq"/>
        </authorList>
    </citation>
    <scope>IDENTIFICATION</scope>
</reference>
<organism evidence="9 10">
    <name type="scientific">Galeopterus variegatus</name>
    <name type="common">Malayan flying lemur</name>
    <name type="synonym">Cynocephalus variegatus</name>
    <dbReference type="NCBI Taxonomy" id="482537"/>
    <lineage>
        <taxon>Eukaryota</taxon>
        <taxon>Metazoa</taxon>
        <taxon>Chordata</taxon>
        <taxon>Craniata</taxon>
        <taxon>Vertebrata</taxon>
        <taxon>Euteleostomi</taxon>
        <taxon>Mammalia</taxon>
        <taxon>Eutheria</taxon>
        <taxon>Euarchontoglires</taxon>
        <taxon>Dermoptera</taxon>
        <taxon>Cynocephalidae</taxon>
        <taxon>Galeopterus</taxon>
    </lineage>
</organism>
<evidence type="ECO:0000313" key="9">
    <source>
        <dbReference type="Proteomes" id="UP000694923"/>
    </source>
</evidence>
<dbReference type="InterPro" id="IPR036943">
    <property type="entry name" value="FN_type2_sf"/>
</dbReference>
<evidence type="ECO:0000256" key="6">
    <source>
        <dbReference type="PROSITE-ProRule" id="PRU00479"/>
    </source>
</evidence>